<evidence type="ECO:0000256" key="1">
    <source>
        <dbReference type="SAM" id="MobiDB-lite"/>
    </source>
</evidence>
<gene>
    <name evidence="2" type="ORF">METZ01_LOCUS211700</name>
</gene>
<protein>
    <submittedName>
        <fullName evidence="2">Uncharacterized protein</fullName>
    </submittedName>
</protein>
<dbReference type="AlphaFoldDB" id="A0A382F714"/>
<reference evidence="2" key="1">
    <citation type="submission" date="2018-05" db="EMBL/GenBank/DDBJ databases">
        <authorList>
            <person name="Lanie J.A."/>
            <person name="Ng W.-L."/>
            <person name="Kazmierczak K.M."/>
            <person name="Andrzejewski T.M."/>
            <person name="Davidsen T.M."/>
            <person name="Wayne K.J."/>
            <person name="Tettelin H."/>
            <person name="Glass J.I."/>
            <person name="Rusch D."/>
            <person name="Podicherti R."/>
            <person name="Tsui H.-C.T."/>
            <person name="Winkler M.E."/>
        </authorList>
    </citation>
    <scope>NUCLEOTIDE SEQUENCE</scope>
</reference>
<organism evidence="2">
    <name type="scientific">marine metagenome</name>
    <dbReference type="NCBI Taxonomy" id="408172"/>
    <lineage>
        <taxon>unclassified sequences</taxon>
        <taxon>metagenomes</taxon>
        <taxon>ecological metagenomes</taxon>
    </lineage>
</organism>
<feature type="region of interest" description="Disordered" evidence="1">
    <location>
        <begin position="1"/>
        <end position="53"/>
    </location>
</feature>
<dbReference type="EMBL" id="UINC01048383">
    <property type="protein sequence ID" value="SVB58846.1"/>
    <property type="molecule type" value="Genomic_DNA"/>
</dbReference>
<sequence>ERGADIDSRPAVRTRSPIGPRPRLQGAAQGGHRQGPGQHPLPDGTGCGSDDRRCPVGQLAASMGILRRRDGDHGAVEQIRRGVAGRRRRL</sequence>
<proteinExistence type="predicted"/>
<feature type="non-terminal residue" evidence="2">
    <location>
        <position position="90"/>
    </location>
</feature>
<name>A0A382F714_9ZZZZ</name>
<evidence type="ECO:0000313" key="2">
    <source>
        <dbReference type="EMBL" id="SVB58846.1"/>
    </source>
</evidence>
<feature type="non-terminal residue" evidence="2">
    <location>
        <position position="1"/>
    </location>
</feature>
<accession>A0A382F714</accession>
<feature type="compositionally biased region" description="Basic and acidic residues" evidence="1">
    <location>
        <begin position="1"/>
        <end position="10"/>
    </location>
</feature>